<dbReference type="EMBL" id="CP122379">
    <property type="protein sequence ID" value="WGF92180.1"/>
    <property type="molecule type" value="Genomic_DNA"/>
</dbReference>
<dbReference type="InterPro" id="IPR045391">
    <property type="entry name" value="DUF6520"/>
</dbReference>
<protein>
    <submittedName>
        <fullName evidence="2">DUF6520 family protein</fullName>
    </submittedName>
</protein>
<gene>
    <name evidence="2" type="ORF">QCQ61_13325</name>
</gene>
<dbReference type="Proteomes" id="UP001238523">
    <property type="component" value="Chromosome"/>
</dbReference>
<organism evidence="2 3">
    <name type="scientific">Aequorivita marisscotiae</name>
    <dbReference type="NCBI Taxonomy" id="3040348"/>
    <lineage>
        <taxon>Bacteria</taxon>
        <taxon>Pseudomonadati</taxon>
        <taxon>Bacteroidota</taxon>
        <taxon>Flavobacteriia</taxon>
        <taxon>Flavobacteriales</taxon>
        <taxon>Flavobacteriaceae</taxon>
        <taxon>Aequorivita</taxon>
    </lineage>
</organism>
<name>A0ABY8KVV2_9FLAO</name>
<feature type="chain" id="PRO_5045151330" evidence="1">
    <location>
        <begin position="25"/>
        <end position="86"/>
    </location>
</feature>
<evidence type="ECO:0000256" key="1">
    <source>
        <dbReference type="SAM" id="SignalP"/>
    </source>
</evidence>
<reference evidence="2 3" key="1">
    <citation type="submission" date="2023-04" db="EMBL/GenBank/DDBJ databases">
        <title>Taxonomic identification of the Arctic strain Aequorivita sp. nov. and transcriptomic analysis in response to temperature stress.</title>
        <authorList>
            <person name="Liu W."/>
            <person name="Cong B."/>
            <person name="Lin J."/>
        </authorList>
    </citation>
    <scope>NUCLEOTIDE SEQUENCE [LARGE SCALE GENOMIC DNA]</scope>
    <source>
        <strain evidence="2 3">Ant34-E75</strain>
    </source>
</reference>
<dbReference type="RefSeq" id="WP_279448137.1">
    <property type="nucleotide sequence ID" value="NZ_CP122379.1"/>
</dbReference>
<dbReference type="Pfam" id="PF20130">
    <property type="entry name" value="DUF6520"/>
    <property type="match status" value="1"/>
</dbReference>
<evidence type="ECO:0000313" key="3">
    <source>
        <dbReference type="Proteomes" id="UP001238523"/>
    </source>
</evidence>
<accession>A0ABY8KVV2</accession>
<sequence>MKNLISKIVLPIAVFMVAIVAAFASKGADSENTALEQGYIHASTPCEVSIECSPNGLTVCKVGSKQVFGMNAASQCTRTLYLPIQN</sequence>
<evidence type="ECO:0000313" key="2">
    <source>
        <dbReference type="EMBL" id="WGF92180.1"/>
    </source>
</evidence>
<proteinExistence type="predicted"/>
<feature type="signal peptide" evidence="1">
    <location>
        <begin position="1"/>
        <end position="24"/>
    </location>
</feature>
<keyword evidence="1" id="KW-0732">Signal</keyword>
<keyword evidence="3" id="KW-1185">Reference proteome</keyword>